<dbReference type="InterPro" id="IPR038550">
    <property type="entry name" value="GPCR_3_9-Cys_sf"/>
</dbReference>
<dbReference type="Proteomes" id="UP000472263">
    <property type="component" value="Chromosome 13"/>
</dbReference>
<sequence length="119" mass="13859">MKGFVFHTFIIFLFFSFFFLFLPNMSSLYRIFWNFEPKKVTLLIQPPVLLLFGEKKTHHDHVTLLHPPRSVCSESCPPGTRIARRKGEPVCCFDCIPCSDGKISNETGWYLLLQGRVYL</sequence>
<keyword evidence="4" id="KW-1185">Reference proteome</keyword>
<dbReference type="Ensembl" id="ENSMMDT00005009794.1">
    <property type="protein sequence ID" value="ENSMMDP00005009491.1"/>
    <property type="gene ID" value="ENSMMDG00005005212.1"/>
</dbReference>
<dbReference type="GO" id="GO:0004930">
    <property type="term" value="F:G protein-coupled receptor activity"/>
    <property type="evidence" value="ECO:0007669"/>
    <property type="project" value="InterPro"/>
</dbReference>
<protein>
    <recommendedName>
        <fullName evidence="2">GPCR family 3 nine cysteines domain-containing protein</fullName>
    </recommendedName>
</protein>
<dbReference type="InParanoid" id="A0A667XKD9"/>
<keyword evidence="1" id="KW-0812">Transmembrane</keyword>
<dbReference type="PANTHER" id="PTHR24061:SF418">
    <property type="entry name" value="C-FAMILY ODORANT RECEPTOR OLFCQ19-RELATED"/>
    <property type="match status" value="1"/>
</dbReference>
<dbReference type="FunFam" id="2.10.50.30:FF:000007">
    <property type="entry name" value="Vomeronasal 2, receptor 82"/>
    <property type="match status" value="1"/>
</dbReference>
<dbReference type="InterPro" id="IPR011500">
    <property type="entry name" value="GPCR_3_9-Cys_dom"/>
</dbReference>
<keyword evidence="1" id="KW-0472">Membrane</keyword>
<accession>A0A667XKD9</accession>
<evidence type="ECO:0000313" key="4">
    <source>
        <dbReference type="Proteomes" id="UP000472263"/>
    </source>
</evidence>
<dbReference type="GeneTree" id="ENSGT00940000162782"/>
<reference evidence="3" key="1">
    <citation type="submission" date="2019-06" db="EMBL/GenBank/DDBJ databases">
        <authorList>
            <consortium name="Wellcome Sanger Institute Data Sharing"/>
        </authorList>
    </citation>
    <scope>NUCLEOTIDE SEQUENCE [LARGE SCALE GENOMIC DNA]</scope>
</reference>
<feature type="transmembrane region" description="Helical" evidence="1">
    <location>
        <begin position="6"/>
        <end position="22"/>
    </location>
</feature>
<evidence type="ECO:0000256" key="1">
    <source>
        <dbReference type="SAM" id="Phobius"/>
    </source>
</evidence>
<evidence type="ECO:0000313" key="3">
    <source>
        <dbReference type="Ensembl" id="ENSMMDP00005009491.1"/>
    </source>
</evidence>
<reference evidence="3" key="2">
    <citation type="submission" date="2025-08" db="UniProtKB">
        <authorList>
            <consortium name="Ensembl"/>
        </authorList>
    </citation>
    <scope>IDENTIFICATION</scope>
</reference>
<evidence type="ECO:0000259" key="2">
    <source>
        <dbReference type="Pfam" id="PF07562"/>
    </source>
</evidence>
<dbReference type="Pfam" id="PF07562">
    <property type="entry name" value="NCD3G"/>
    <property type="match status" value="1"/>
</dbReference>
<organism evidence="3 4">
    <name type="scientific">Myripristis murdjan</name>
    <name type="common">pinecone soldierfish</name>
    <dbReference type="NCBI Taxonomy" id="586833"/>
    <lineage>
        <taxon>Eukaryota</taxon>
        <taxon>Metazoa</taxon>
        <taxon>Chordata</taxon>
        <taxon>Craniata</taxon>
        <taxon>Vertebrata</taxon>
        <taxon>Euteleostomi</taxon>
        <taxon>Actinopterygii</taxon>
        <taxon>Neopterygii</taxon>
        <taxon>Teleostei</taxon>
        <taxon>Neoteleostei</taxon>
        <taxon>Acanthomorphata</taxon>
        <taxon>Holocentriformes</taxon>
        <taxon>Holocentridae</taxon>
        <taxon>Myripristis</taxon>
    </lineage>
</organism>
<dbReference type="GO" id="GO:0005886">
    <property type="term" value="C:plasma membrane"/>
    <property type="evidence" value="ECO:0007669"/>
    <property type="project" value="TreeGrafter"/>
</dbReference>
<proteinExistence type="predicted"/>
<dbReference type="AlphaFoldDB" id="A0A667XKD9"/>
<dbReference type="PANTHER" id="PTHR24061">
    <property type="entry name" value="CALCIUM-SENSING RECEPTOR-RELATED"/>
    <property type="match status" value="1"/>
</dbReference>
<keyword evidence="1" id="KW-1133">Transmembrane helix</keyword>
<name>A0A667XKD9_9TELE</name>
<feature type="domain" description="GPCR family 3 nine cysteines" evidence="2">
    <location>
        <begin position="68"/>
        <end position="107"/>
    </location>
</feature>
<dbReference type="InterPro" id="IPR000068">
    <property type="entry name" value="GPCR_3_Ca_sens_rcpt-rel"/>
</dbReference>
<reference evidence="3" key="3">
    <citation type="submission" date="2025-09" db="UniProtKB">
        <authorList>
            <consortium name="Ensembl"/>
        </authorList>
    </citation>
    <scope>IDENTIFICATION</scope>
</reference>
<dbReference type="Gene3D" id="2.10.50.30">
    <property type="entry name" value="GPCR, family 3, nine cysteines domain"/>
    <property type="match status" value="1"/>
</dbReference>